<evidence type="ECO:0000256" key="4">
    <source>
        <dbReference type="ARBA" id="ARBA00022833"/>
    </source>
</evidence>
<dbReference type="GO" id="GO:0000977">
    <property type="term" value="F:RNA polymerase II transcription regulatory region sequence-specific DNA binding"/>
    <property type="evidence" value="ECO:0007669"/>
    <property type="project" value="TreeGrafter"/>
</dbReference>
<dbReference type="PANTHER" id="PTHR24409:SF295">
    <property type="entry name" value="AZ2-RELATED"/>
    <property type="match status" value="1"/>
</dbReference>
<keyword evidence="9" id="KW-1185">Reference proteome</keyword>
<feature type="domain" description="C2H2-type" evidence="7">
    <location>
        <begin position="586"/>
        <end position="613"/>
    </location>
</feature>
<gene>
    <name evidence="8" type="ORF">MNOR_LOCUS27038</name>
</gene>
<evidence type="ECO:0000256" key="3">
    <source>
        <dbReference type="ARBA" id="ARBA00022771"/>
    </source>
</evidence>
<dbReference type="InterPro" id="IPR036236">
    <property type="entry name" value="Znf_C2H2_sf"/>
</dbReference>
<name>A0AAV2RPH7_MEGNR</name>
<organism evidence="8 9">
    <name type="scientific">Meganyctiphanes norvegica</name>
    <name type="common">Northern krill</name>
    <name type="synonym">Thysanopoda norvegica</name>
    <dbReference type="NCBI Taxonomy" id="48144"/>
    <lineage>
        <taxon>Eukaryota</taxon>
        <taxon>Metazoa</taxon>
        <taxon>Ecdysozoa</taxon>
        <taxon>Arthropoda</taxon>
        <taxon>Crustacea</taxon>
        <taxon>Multicrustacea</taxon>
        <taxon>Malacostraca</taxon>
        <taxon>Eumalacostraca</taxon>
        <taxon>Eucarida</taxon>
        <taxon>Euphausiacea</taxon>
        <taxon>Euphausiidae</taxon>
        <taxon>Meganyctiphanes</taxon>
    </lineage>
</organism>
<dbReference type="Proteomes" id="UP001497623">
    <property type="component" value="Unassembled WGS sequence"/>
</dbReference>
<dbReference type="GO" id="GO:0005634">
    <property type="term" value="C:nucleus"/>
    <property type="evidence" value="ECO:0007669"/>
    <property type="project" value="TreeGrafter"/>
</dbReference>
<dbReference type="EMBL" id="CAXKWB010027853">
    <property type="protein sequence ID" value="CAL4132625.1"/>
    <property type="molecule type" value="Genomic_DNA"/>
</dbReference>
<feature type="domain" description="C2H2-type" evidence="7">
    <location>
        <begin position="14"/>
        <end position="41"/>
    </location>
</feature>
<proteinExistence type="predicted"/>
<dbReference type="PROSITE" id="PS50157">
    <property type="entry name" value="ZINC_FINGER_C2H2_2"/>
    <property type="match status" value="5"/>
</dbReference>
<evidence type="ECO:0000256" key="2">
    <source>
        <dbReference type="ARBA" id="ARBA00022737"/>
    </source>
</evidence>
<accession>A0AAV2RPH7</accession>
<dbReference type="Pfam" id="PF00096">
    <property type="entry name" value="zf-C2H2"/>
    <property type="match status" value="5"/>
</dbReference>
<evidence type="ECO:0000256" key="6">
    <source>
        <dbReference type="SAM" id="MobiDB-lite"/>
    </source>
</evidence>
<feature type="region of interest" description="Disordered" evidence="6">
    <location>
        <begin position="108"/>
        <end position="130"/>
    </location>
</feature>
<keyword evidence="3 5" id="KW-0863">Zinc-finger</keyword>
<keyword evidence="2" id="KW-0677">Repeat</keyword>
<sequence>MADFKPKIKMLLKQQCHLCTARFSTSGHLTRHMGSHGANRRYKCTGCDCSFARNDNLLKHFKNAHDNSNREIEDEEKPINENPLVFKNDLVKACISVYKKITDENSSIQVENSKISPTKKKDDNTDDDVTDDDMVINVDKGWIPVGSVDLCSIYPPGEAPNGCPEYTLLQDNDHENVNNIESDEKELNDYQCQFCNFECRNEKDIKKHLNTHIKITEGKMTVLESDDEMDEQEEIENSNDYSSDDDNFNEYDKEERDDSDYVIANNTNPYTKSTESSILENMLKFSNSSDIQTTKRPLINLESNKREIICEDCGYKFMFVKHNDANIQIEIYNSQNNDPCEECKIKYDKINQNNFSNVIEEKDQEFLGCPYCNYKCEVTKSKDFQKHVTSHNMLKCPYCKYACTDAVSLRNHLSSHNISSNPMSFNTIVGATLSPYEESALKCPYCEYQCVETSALRVHIMMHTAEAVLRLTNKNSPQTNDFHTSLKSITSKKKSKINNLHSKEHSIMRDHQMAEKSYFENKCTNLLEEDESEDHSTLWAKQISRQNSNINTEYLLEDRDYQWIQQILPWDKSISKNDLGKVEPNWQCPYCEFGFDNVKDFKKHLKFHQKEHGTKRKFKVSKSSCDLCGATFSSRGHMNRHKESHGANRTFKCQYCDCSYSRKDNLLKHISSAHSTDKDQAKESSTI</sequence>
<feature type="domain" description="C2H2-type" evidence="7">
    <location>
        <begin position="623"/>
        <end position="650"/>
    </location>
</feature>
<dbReference type="PROSITE" id="PS00028">
    <property type="entry name" value="ZINC_FINGER_C2H2_1"/>
    <property type="match status" value="8"/>
</dbReference>
<reference evidence="8 9" key="1">
    <citation type="submission" date="2024-05" db="EMBL/GenBank/DDBJ databases">
        <authorList>
            <person name="Wallberg A."/>
        </authorList>
    </citation>
    <scope>NUCLEOTIDE SEQUENCE [LARGE SCALE GENOMIC DNA]</scope>
</reference>
<dbReference type="GO" id="GO:0008270">
    <property type="term" value="F:zinc ion binding"/>
    <property type="evidence" value="ECO:0007669"/>
    <property type="project" value="UniProtKB-KW"/>
</dbReference>
<dbReference type="AlphaFoldDB" id="A0AAV2RPH7"/>
<dbReference type="SUPFAM" id="SSF57667">
    <property type="entry name" value="beta-beta-alpha zinc fingers"/>
    <property type="match status" value="2"/>
</dbReference>
<keyword evidence="1" id="KW-0479">Metal-binding</keyword>
<dbReference type="PANTHER" id="PTHR24409">
    <property type="entry name" value="ZINC FINGER PROTEIN 142"/>
    <property type="match status" value="1"/>
</dbReference>
<feature type="domain" description="C2H2-type" evidence="7">
    <location>
        <begin position="42"/>
        <end position="70"/>
    </location>
</feature>
<feature type="region of interest" description="Disordered" evidence="6">
    <location>
        <begin position="222"/>
        <end position="259"/>
    </location>
</feature>
<keyword evidence="4" id="KW-0862">Zinc</keyword>
<dbReference type="InterPro" id="IPR013087">
    <property type="entry name" value="Znf_C2H2_type"/>
</dbReference>
<protein>
    <recommendedName>
        <fullName evidence="7">C2H2-type domain-containing protein</fullName>
    </recommendedName>
</protein>
<evidence type="ECO:0000313" key="9">
    <source>
        <dbReference type="Proteomes" id="UP001497623"/>
    </source>
</evidence>
<dbReference type="Gene3D" id="3.30.160.60">
    <property type="entry name" value="Classic Zinc Finger"/>
    <property type="match status" value="4"/>
</dbReference>
<feature type="compositionally biased region" description="Acidic residues" evidence="6">
    <location>
        <begin position="224"/>
        <end position="249"/>
    </location>
</feature>
<comment type="caution">
    <text evidence="8">The sequence shown here is derived from an EMBL/GenBank/DDBJ whole genome shotgun (WGS) entry which is preliminary data.</text>
</comment>
<dbReference type="SMART" id="SM00355">
    <property type="entry name" value="ZnF_C2H2"/>
    <property type="match status" value="9"/>
</dbReference>
<evidence type="ECO:0000256" key="1">
    <source>
        <dbReference type="ARBA" id="ARBA00022723"/>
    </source>
</evidence>
<dbReference type="GO" id="GO:0000981">
    <property type="term" value="F:DNA-binding transcription factor activity, RNA polymerase II-specific"/>
    <property type="evidence" value="ECO:0007669"/>
    <property type="project" value="TreeGrafter"/>
</dbReference>
<feature type="domain" description="C2H2-type" evidence="7">
    <location>
        <begin position="651"/>
        <end position="679"/>
    </location>
</feature>
<evidence type="ECO:0000259" key="7">
    <source>
        <dbReference type="PROSITE" id="PS50157"/>
    </source>
</evidence>
<evidence type="ECO:0000313" key="8">
    <source>
        <dbReference type="EMBL" id="CAL4132625.1"/>
    </source>
</evidence>
<evidence type="ECO:0000256" key="5">
    <source>
        <dbReference type="PROSITE-ProRule" id="PRU00042"/>
    </source>
</evidence>